<proteinExistence type="predicted"/>
<reference evidence="1 2" key="1">
    <citation type="submission" date="2016-10" db="EMBL/GenBank/DDBJ databases">
        <authorList>
            <person name="de Groot N.N."/>
        </authorList>
    </citation>
    <scope>NUCLEOTIDE SEQUENCE [LARGE SCALE GENOMIC DNA]</scope>
    <source>
        <strain evidence="1 2">Nm1</strain>
    </source>
</reference>
<protein>
    <submittedName>
        <fullName evidence="1">Uncharacterized protein</fullName>
    </submittedName>
</protein>
<dbReference type="AlphaFoldDB" id="A0A1H3J270"/>
<evidence type="ECO:0000313" key="2">
    <source>
        <dbReference type="Proteomes" id="UP000198640"/>
    </source>
</evidence>
<dbReference type="STRING" id="44576.SAMN05421881_10303"/>
<gene>
    <name evidence="1" type="ORF">SAMN05421881_10303</name>
</gene>
<organism evidence="1 2">
    <name type="scientific">Nitrosomonas halophila</name>
    <dbReference type="NCBI Taxonomy" id="44576"/>
    <lineage>
        <taxon>Bacteria</taxon>
        <taxon>Pseudomonadati</taxon>
        <taxon>Pseudomonadota</taxon>
        <taxon>Betaproteobacteria</taxon>
        <taxon>Nitrosomonadales</taxon>
        <taxon>Nitrosomonadaceae</taxon>
        <taxon>Nitrosomonas</taxon>
    </lineage>
</organism>
<accession>A0A1H3J270</accession>
<evidence type="ECO:0000313" key="1">
    <source>
        <dbReference type="EMBL" id="SDY34093.1"/>
    </source>
</evidence>
<name>A0A1H3J270_9PROT</name>
<keyword evidence="2" id="KW-1185">Reference proteome</keyword>
<dbReference type="EMBL" id="FNOY01000030">
    <property type="protein sequence ID" value="SDY34093.1"/>
    <property type="molecule type" value="Genomic_DNA"/>
</dbReference>
<sequence length="96" mass="10611">MERGNVRTLRLAGTLFEVVIDDTLIPRQSEKPPGSAIAGRKCMLPIVSRSVPATGNRNKRTIALVLVRSLAPVMMNKHVRLLYVTARMTQGWGLDV</sequence>
<dbReference type="Proteomes" id="UP000198640">
    <property type="component" value="Unassembled WGS sequence"/>
</dbReference>